<dbReference type="Ensembl" id="ENSCCNT00000009172.1">
    <property type="protein sequence ID" value="ENSCCNP00000006913.1"/>
    <property type="gene ID" value="ENSCCNG00000007394.1"/>
</dbReference>
<dbReference type="InterPro" id="IPR003582">
    <property type="entry name" value="ShKT_dom"/>
</dbReference>
<dbReference type="Gene3D" id="3.40.33.10">
    <property type="entry name" value="CAP"/>
    <property type="match status" value="1"/>
</dbReference>
<dbReference type="GO" id="GO:0005576">
    <property type="term" value="C:extracellular region"/>
    <property type="evidence" value="ECO:0007669"/>
    <property type="project" value="InterPro"/>
</dbReference>
<dbReference type="InterPro" id="IPR042076">
    <property type="entry name" value="Crisp-like_dom"/>
</dbReference>
<dbReference type="AlphaFoldDB" id="A0A8C0ZP14"/>
<dbReference type="PANTHER" id="PTHR10334">
    <property type="entry name" value="CYSTEINE-RICH SECRETORY PROTEIN-RELATED"/>
    <property type="match status" value="1"/>
</dbReference>
<dbReference type="CDD" id="cd05383">
    <property type="entry name" value="CAP_CRISP"/>
    <property type="match status" value="1"/>
</dbReference>
<dbReference type="InterPro" id="IPR018244">
    <property type="entry name" value="Allrgn_V5/Tpx1_CS"/>
</dbReference>
<protein>
    <recommendedName>
        <fullName evidence="5">ShKT domain-containing protein</fullName>
    </recommendedName>
</protein>
<dbReference type="FunFam" id="3.40.33.10:FF:000005">
    <property type="entry name" value="Cysteine-rich secretory protein 2"/>
    <property type="match status" value="1"/>
</dbReference>
<organism evidence="6">
    <name type="scientific">Castor canadensis</name>
    <name type="common">American beaver</name>
    <dbReference type="NCBI Taxonomy" id="51338"/>
    <lineage>
        <taxon>Eukaryota</taxon>
        <taxon>Metazoa</taxon>
        <taxon>Chordata</taxon>
        <taxon>Craniata</taxon>
        <taxon>Vertebrata</taxon>
        <taxon>Euteleostomi</taxon>
        <taxon>Mammalia</taxon>
        <taxon>Eutheria</taxon>
        <taxon>Euarchontoglires</taxon>
        <taxon>Glires</taxon>
        <taxon>Rodentia</taxon>
        <taxon>Castorimorpha</taxon>
        <taxon>Castoridae</taxon>
        <taxon>Castor</taxon>
    </lineage>
</organism>
<keyword evidence="4" id="KW-0732">Signal</keyword>
<evidence type="ECO:0000256" key="4">
    <source>
        <dbReference type="SAM" id="SignalP"/>
    </source>
</evidence>
<feature type="disulfide bond" evidence="3">
    <location>
        <begin position="227"/>
        <end position="240"/>
    </location>
</feature>
<dbReference type="PROSITE" id="PS01009">
    <property type="entry name" value="CRISP_1"/>
    <property type="match status" value="1"/>
</dbReference>
<evidence type="ECO:0000313" key="6">
    <source>
        <dbReference type="Ensembl" id="ENSCCNP00000006913.1"/>
    </source>
</evidence>
<gene>
    <name evidence="6" type="primary">Crisp1</name>
</gene>
<accession>A0A8C0ZP14</accession>
<feature type="signal peptide" evidence="4">
    <location>
        <begin position="1"/>
        <end position="26"/>
    </location>
</feature>
<dbReference type="InterPro" id="IPR034117">
    <property type="entry name" value="SCP_CRISP"/>
</dbReference>
<dbReference type="FunFam" id="1.10.10.740:FF:000001">
    <property type="entry name" value="Cysteine-rich secretory protein 2"/>
    <property type="match status" value="1"/>
</dbReference>
<dbReference type="InterPro" id="IPR013871">
    <property type="entry name" value="Cysteine_rich_secretory"/>
</dbReference>
<evidence type="ECO:0000256" key="2">
    <source>
        <dbReference type="ARBA" id="ARBA00023157"/>
    </source>
</evidence>
<dbReference type="SMART" id="SM00198">
    <property type="entry name" value="SCP"/>
    <property type="match status" value="1"/>
</dbReference>
<dbReference type="PRINTS" id="PR00837">
    <property type="entry name" value="V5TPXLIKE"/>
</dbReference>
<feature type="domain" description="ShKT" evidence="5">
    <location>
        <begin position="209"/>
        <end position="242"/>
    </location>
</feature>
<name>A0A8C0ZP14_CASCN</name>
<feature type="chain" id="PRO_5034924315" description="ShKT domain-containing protein" evidence="4">
    <location>
        <begin position="27"/>
        <end position="247"/>
    </location>
</feature>
<dbReference type="InterPro" id="IPR035940">
    <property type="entry name" value="CAP_sf"/>
</dbReference>
<dbReference type="InterPro" id="IPR001283">
    <property type="entry name" value="CRISP-related"/>
</dbReference>
<dbReference type="InterPro" id="IPR014044">
    <property type="entry name" value="CAP_dom"/>
</dbReference>
<evidence type="ECO:0000256" key="1">
    <source>
        <dbReference type="ARBA" id="ARBA00009923"/>
    </source>
</evidence>
<dbReference type="PROSITE" id="PS01010">
    <property type="entry name" value="CRISP_2"/>
    <property type="match status" value="1"/>
</dbReference>
<reference evidence="6" key="1">
    <citation type="submission" date="2023-09" db="UniProtKB">
        <authorList>
            <consortium name="Ensembl"/>
        </authorList>
    </citation>
    <scope>IDENTIFICATION</scope>
</reference>
<evidence type="ECO:0000259" key="5">
    <source>
        <dbReference type="PROSITE" id="PS51670"/>
    </source>
</evidence>
<sequence>MAIKYLLFLSAAAAGFLTASTKLTRALYNKLTTEPQAVQEEIVNIHNTFRRNVFPPARNMLKMMWSPEAAENARILARYCDFAHSDPLERRLKNTFCGENLHLESYPISWSNVIEIWYNESRYFTYGEWTSSDDDTRTDRYTQVVWASSYLIGCGVASCRKERIPQYLYICHYCHEGNDPDTINEPYKKGPSCGDCPSHCDKKLCTNPCHYYDEYRNCKKQVKILGCNHPSIQLFCKATCLCKTEIK</sequence>
<keyword evidence="2 3" id="KW-1015">Disulfide bond</keyword>
<dbReference type="Pfam" id="PF08562">
    <property type="entry name" value="Crisp"/>
    <property type="match status" value="1"/>
</dbReference>
<comment type="caution">
    <text evidence="3">Lacks conserved residue(s) required for the propagation of feature annotation.</text>
</comment>
<dbReference type="Gene3D" id="1.10.10.740">
    <property type="entry name" value="Crisp domain"/>
    <property type="match status" value="1"/>
</dbReference>
<evidence type="ECO:0000256" key="3">
    <source>
        <dbReference type="PROSITE-ProRule" id="PRU01005"/>
    </source>
</evidence>
<dbReference type="Pfam" id="PF00188">
    <property type="entry name" value="CAP"/>
    <property type="match status" value="1"/>
</dbReference>
<dbReference type="SUPFAM" id="SSF57546">
    <property type="entry name" value="Crisp domain-like"/>
    <property type="match status" value="1"/>
</dbReference>
<dbReference type="PROSITE" id="PS51670">
    <property type="entry name" value="SHKT"/>
    <property type="match status" value="1"/>
</dbReference>
<feature type="disulfide bond" evidence="3">
    <location>
        <begin position="218"/>
        <end position="236"/>
    </location>
</feature>
<comment type="similarity">
    <text evidence="1">Belongs to the CRISP family.</text>
</comment>
<proteinExistence type="inferred from homology"/>
<dbReference type="SUPFAM" id="SSF55797">
    <property type="entry name" value="PR-1-like"/>
    <property type="match status" value="1"/>
</dbReference>